<proteinExistence type="predicted"/>
<dbReference type="EMBL" id="RSCD01000025">
    <property type="protein sequence ID" value="RSH82939.1"/>
    <property type="molecule type" value="Genomic_DNA"/>
</dbReference>
<dbReference type="Gene3D" id="3.90.180.10">
    <property type="entry name" value="Medium-chain alcohol dehydrogenases, catalytic domain"/>
    <property type="match status" value="1"/>
</dbReference>
<reference evidence="1 2" key="1">
    <citation type="submission" date="2018-11" db="EMBL/GenBank/DDBJ databases">
        <title>Genome sequence of Saitozyma podzolica DSM 27192.</title>
        <authorList>
            <person name="Aliyu H."/>
            <person name="Gorte O."/>
            <person name="Ochsenreither K."/>
        </authorList>
    </citation>
    <scope>NUCLEOTIDE SEQUENCE [LARGE SCALE GENOMIC DNA]</scope>
    <source>
        <strain evidence="1 2">DSM 27192</strain>
    </source>
</reference>
<organism evidence="1 2">
    <name type="scientific">Saitozyma podzolica</name>
    <dbReference type="NCBI Taxonomy" id="1890683"/>
    <lineage>
        <taxon>Eukaryota</taxon>
        <taxon>Fungi</taxon>
        <taxon>Dikarya</taxon>
        <taxon>Basidiomycota</taxon>
        <taxon>Agaricomycotina</taxon>
        <taxon>Tremellomycetes</taxon>
        <taxon>Tremellales</taxon>
        <taxon>Trimorphomycetaceae</taxon>
        <taxon>Saitozyma</taxon>
    </lineage>
</organism>
<gene>
    <name evidence="1" type="ORF">EHS25_005648</name>
</gene>
<dbReference type="Proteomes" id="UP000279259">
    <property type="component" value="Unassembled WGS sequence"/>
</dbReference>
<comment type="caution">
    <text evidence="1">The sequence shown here is derived from an EMBL/GenBank/DDBJ whole genome shotgun (WGS) entry which is preliminary data.</text>
</comment>
<dbReference type="OrthoDB" id="48317at2759"/>
<dbReference type="AlphaFoldDB" id="A0A427XVN0"/>
<keyword evidence="2" id="KW-1185">Reference proteome</keyword>
<evidence type="ECO:0000313" key="2">
    <source>
        <dbReference type="Proteomes" id="UP000279259"/>
    </source>
</evidence>
<name>A0A427XVN0_9TREE</name>
<protein>
    <submittedName>
        <fullName evidence="1">Uncharacterized protein</fullName>
    </submittedName>
</protein>
<evidence type="ECO:0000313" key="1">
    <source>
        <dbReference type="EMBL" id="RSH82939.1"/>
    </source>
</evidence>
<dbReference type="Gene3D" id="3.40.50.720">
    <property type="entry name" value="NAD(P)-binding Rossmann-like Domain"/>
    <property type="match status" value="1"/>
</dbReference>
<accession>A0A427XVN0</accession>
<sequence length="92" mass="10102">MDRPGLYREDLEVVRPKGTIVTFGQASGPVSPFAPLKLSPKALKVARPNLGPFIAEPEDFARYATEILDIISKGGLKFEIYKVYCFTVEGVA</sequence>
<dbReference type="STRING" id="1890683.A0A427XVN0"/>